<dbReference type="Proteomes" id="UP000199629">
    <property type="component" value="Unassembled WGS sequence"/>
</dbReference>
<keyword evidence="3" id="KW-1185">Reference proteome</keyword>
<gene>
    <name evidence="2" type="ORF">GA0070214_101850</name>
</gene>
<name>A0A1C4UMW2_9ACTN</name>
<feature type="region of interest" description="Disordered" evidence="1">
    <location>
        <begin position="260"/>
        <end position="279"/>
    </location>
</feature>
<sequence length="279" mass="30422">MAKPKGPHGSTGDGGNVGDGGHAGDGGEVGDGGVPRQRGGGQHSRPTTVAETHRAVTEAAESGRPGGPRSTDGKPTEGDADAQRPQNDPELDKHDPKSLEEIAKARKQIADQLQEMVDDSWDHVDQNRDSILQQEGYQRQREKLIEKGYPEDVADLIVERTAMGTEAHRGLANAIDSESTSMLDPETGFRLRTEVGYDAQGVETPKVKDQDFRPDVILERQYKDAATDELDWEVAHAYDLKTGLKTGIEPSWANKVQRVLGLPEPPEELRPTQRPLSVE</sequence>
<dbReference type="RefSeq" id="WP_091259152.1">
    <property type="nucleotide sequence ID" value="NZ_FMCS01000001.1"/>
</dbReference>
<feature type="region of interest" description="Disordered" evidence="1">
    <location>
        <begin position="1"/>
        <end position="101"/>
    </location>
</feature>
<organism evidence="2 3">
    <name type="scientific">Micromonospora chaiyaphumensis</name>
    <dbReference type="NCBI Taxonomy" id="307119"/>
    <lineage>
        <taxon>Bacteria</taxon>
        <taxon>Bacillati</taxon>
        <taxon>Actinomycetota</taxon>
        <taxon>Actinomycetes</taxon>
        <taxon>Micromonosporales</taxon>
        <taxon>Micromonosporaceae</taxon>
        <taxon>Micromonospora</taxon>
    </lineage>
</organism>
<evidence type="ECO:0000313" key="2">
    <source>
        <dbReference type="EMBL" id="SCE73016.1"/>
    </source>
</evidence>
<reference evidence="3" key="1">
    <citation type="submission" date="2016-06" db="EMBL/GenBank/DDBJ databases">
        <authorList>
            <person name="Varghese N."/>
            <person name="Submissions Spin"/>
        </authorList>
    </citation>
    <scope>NUCLEOTIDE SEQUENCE [LARGE SCALE GENOMIC DNA]</scope>
    <source>
        <strain evidence="3">DSM 45246</strain>
    </source>
</reference>
<protein>
    <submittedName>
        <fullName evidence="2">Uncharacterized protein</fullName>
    </submittedName>
</protein>
<dbReference type="EMBL" id="FMCS01000001">
    <property type="protein sequence ID" value="SCE73016.1"/>
    <property type="molecule type" value="Genomic_DNA"/>
</dbReference>
<evidence type="ECO:0000313" key="3">
    <source>
        <dbReference type="Proteomes" id="UP000199629"/>
    </source>
</evidence>
<accession>A0A1C4UMW2</accession>
<feature type="compositionally biased region" description="Gly residues" evidence="1">
    <location>
        <begin position="9"/>
        <end position="42"/>
    </location>
</feature>
<feature type="compositionally biased region" description="Basic and acidic residues" evidence="1">
    <location>
        <begin position="90"/>
        <end position="101"/>
    </location>
</feature>
<proteinExistence type="predicted"/>
<evidence type="ECO:0000256" key="1">
    <source>
        <dbReference type="SAM" id="MobiDB-lite"/>
    </source>
</evidence>
<dbReference type="AlphaFoldDB" id="A0A1C4UMW2"/>